<protein>
    <submittedName>
        <fullName evidence="1">Integrase</fullName>
    </submittedName>
</protein>
<evidence type="ECO:0000313" key="1">
    <source>
        <dbReference type="EMBL" id="MFC4062271.1"/>
    </source>
</evidence>
<evidence type="ECO:0000313" key="2">
    <source>
        <dbReference type="Proteomes" id="UP001595850"/>
    </source>
</evidence>
<organism evidence="1 2">
    <name type="scientific">Planomonospora corallina</name>
    <dbReference type="NCBI Taxonomy" id="1806052"/>
    <lineage>
        <taxon>Bacteria</taxon>
        <taxon>Bacillati</taxon>
        <taxon>Actinomycetota</taxon>
        <taxon>Actinomycetes</taxon>
        <taxon>Streptosporangiales</taxon>
        <taxon>Streptosporangiaceae</taxon>
        <taxon>Planomonospora</taxon>
    </lineage>
</organism>
<dbReference type="EMBL" id="JBHSBM010000042">
    <property type="protein sequence ID" value="MFC4062271.1"/>
    <property type="molecule type" value="Genomic_DNA"/>
</dbReference>
<gene>
    <name evidence="1" type="ORF">ACFOWE_28550</name>
</gene>
<dbReference type="RefSeq" id="WP_377293238.1">
    <property type="nucleotide sequence ID" value="NZ_JBHSBM010000042.1"/>
</dbReference>
<dbReference type="Proteomes" id="UP001595850">
    <property type="component" value="Unassembled WGS sequence"/>
</dbReference>
<reference evidence="2" key="1">
    <citation type="journal article" date="2019" name="Int. J. Syst. Evol. Microbiol.">
        <title>The Global Catalogue of Microorganisms (GCM) 10K type strain sequencing project: providing services to taxonomists for standard genome sequencing and annotation.</title>
        <authorList>
            <consortium name="The Broad Institute Genomics Platform"/>
            <consortium name="The Broad Institute Genome Sequencing Center for Infectious Disease"/>
            <person name="Wu L."/>
            <person name="Ma J."/>
        </authorList>
    </citation>
    <scope>NUCLEOTIDE SEQUENCE [LARGE SCALE GENOMIC DNA]</scope>
    <source>
        <strain evidence="2">TBRC 4489</strain>
    </source>
</reference>
<sequence>MRVTFATEPARPDRPNEDFVGATPDAVVLLDGAGEPAGLESGCSHSVAWYSRTLGSALLAELTQSSAPLTEVLAAGIKQVASLHEGTCNLLHAGSPSATVVMLRRTSEALEWLVLADSVLVLDVGTAEPMVICDDRLDRVAAPHRARLEGLPYGSPEYLQARREYITTLRAYRNRDGGFWVAAVDPLAGEHALTGSVPVDTVRAVAVLSDGASRLVDRFGRSTWRQLLDVLEQGGAAELIRRTRTAERSDPQGERWPRGKIFDDATAVYCTLSSTA</sequence>
<accession>A0ABV8IDQ6</accession>
<proteinExistence type="predicted"/>
<comment type="caution">
    <text evidence="1">The sequence shown here is derived from an EMBL/GenBank/DDBJ whole genome shotgun (WGS) entry which is preliminary data.</text>
</comment>
<keyword evidence="2" id="KW-1185">Reference proteome</keyword>
<name>A0ABV8IDQ6_9ACTN</name>